<gene>
    <name evidence="4" type="ORF">ACFPZ3_61975</name>
</gene>
<feature type="domain" description="HTH tetR-type" evidence="3">
    <location>
        <begin position="12"/>
        <end position="73"/>
    </location>
</feature>
<evidence type="ECO:0000259" key="3">
    <source>
        <dbReference type="PROSITE" id="PS50977"/>
    </source>
</evidence>
<dbReference type="Proteomes" id="UP001596058">
    <property type="component" value="Unassembled WGS sequence"/>
</dbReference>
<dbReference type="SUPFAM" id="SSF46689">
    <property type="entry name" value="Homeodomain-like"/>
    <property type="match status" value="1"/>
</dbReference>
<evidence type="ECO:0000256" key="1">
    <source>
        <dbReference type="ARBA" id="ARBA00023125"/>
    </source>
</evidence>
<dbReference type="EMBL" id="JBHSPA010000112">
    <property type="protein sequence ID" value="MFC5834385.1"/>
    <property type="molecule type" value="Genomic_DNA"/>
</dbReference>
<evidence type="ECO:0000256" key="2">
    <source>
        <dbReference type="PROSITE-ProRule" id="PRU00335"/>
    </source>
</evidence>
<keyword evidence="5" id="KW-1185">Reference proteome</keyword>
<feature type="DNA-binding region" description="H-T-H motif" evidence="2">
    <location>
        <begin position="36"/>
        <end position="55"/>
    </location>
</feature>
<dbReference type="Pfam" id="PF17929">
    <property type="entry name" value="TetR_C_34"/>
    <property type="match status" value="1"/>
</dbReference>
<dbReference type="InterPro" id="IPR041483">
    <property type="entry name" value="TetR_C_34"/>
</dbReference>
<name>A0ABW1DBI4_9ACTN</name>
<evidence type="ECO:0000313" key="5">
    <source>
        <dbReference type="Proteomes" id="UP001596058"/>
    </source>
</evidence>
<reference evidence="5" key="1">
    <citation type="journal article" date="2019" name="Int. J. Syst. Evol. Microbiol.">
        <title>The Global Catalogue of Microorganisms (GCM) 10K type strain sequencing project: providing services to taxonomists for standard genome sequencing and annotation.</title>
        <authorList>
            <consortium name="The Broad Institute Genomics Platform"/>
            <consortium name="The Broad Institute Genome Sequencing Center for Infectious Disease"/>
            <person name="Wu L."/>
            <person name="Ma J."/>
        </authorList>
    </citation>
    <scope>NUCLEOTIDE SEQUENCE [LARGE SCALE GENOMIC DNA]</scope>
    <source>
        <strain evidence="5">CCUG 53903</strain>
    </source>
</reference>
<keyword evidence="1 2" id="KW-0238">DNA-binding</keyword>
<dbReference type="PANTHER" id="PTHR30055">
    <property type="entry name" value="HTH-TYPE TRANSCRIPTIONAL REGULATOR RUTR"/>
    <property type="match status" value="1"/>
</dbReference>
<sequence length="222" mass="24690">MQRRARSQDAKLRRAEDLLEAARTLAAERGGVRHITLAAVTEVVGLHPSAVRRYFDNKEELLLELAERGWQEWRDAFTTHLAGAKDLTPTQTATALGVTVARLPLFCDLLTHVPLSLEGEVTIDRARRFESNSFTAFDTMIDTMTATGTMTTEQAEDLLAAAVCLIAHLWQVSHPTPALTRLFDEEPHWGRMALHFEPRIIHFLQATATGLTMLTGRPALAP</sequence>
<organism evidence="4 5">
    <name type="scientific">Nonomuraea insulae</name>
    <dbReference type="NCBI Taxonomy" id="1616787"/>
    <lineage>
        <taxon>Bacteria</taxon>
        <taxon>Bacillati</taxon>
        <taxon>Actinomycetota</taxon>
        <taxon>Actinomycetes</taxon>
        <taxon>Streptosporangiales</taxon>
        <taxon>Streptosporangiaceae</taxon>
        <taxon>Nonomuraea</taxon>
    </lineage>
</organism>
<comment type="caution">
    <text evidence="4">The sequence shown here is derived from an EMBL/GenBank/DDBJ whole genome shotgun (WGS) entry which is preliminary data.</text>
</comment>
<accession>A0ABW1DBI4</accession>
<dbReference type="InterPro" id="IPR001647">
    <property type="entry name" value="HTH_TetR"/>
</dbReference>
<dbReference type="RefSeq" id="WP_379523799.1">
    <property type="nucleotide sequence ID" value="NZ_JBHSPA010000112.1"/>
</dbReference>
<proteinExistence type="predicted"/>
<dbReference type="Pfam" id="PF00440">
    <property type="entry name" value="TetR_N"/>
    <property type="match status" value="1"/>
</dbReference>
<evidence type="ECO:0000313" key="4">
    <source>
        <dbReference type="EMBL" id="MFC5834385.1"/>
    </source>
</evidence>
<dbReference type="Gene3D" id="1.10.357.10">
    <property type="entry name" value="Tetracycline Repressor, domain 2"/>
    <property type="match status" value="1"/>
</dbReference>
<dbReference type="PANTHER" id="PTHR30055:SF178">
    <property type="entry name" value="POSSIBLE TRANSCRIPTIONAL REGULATORY PROTEIN"/>
    <property type="match status" value="1"/>
</dbReference>
<dbReference type="PROSITE" id="PS50977">
    <property type="entry name" value="HTH_TETR_2"/>
    <property type="match status" value="1"/>
</dbReference>
<dbReference type="InterPro" id="IPR050109">
    <property type="entry name" value="HTH-type_TetR-like_transc_reg"/>
</dbReference>
<protein>
    <submittedName>
        <fullName evidence="4">TetR family transcriptional regulator</fullName>
    </submittedName>
</protein>
<dbReference type="InterPro" id="IPR009057">
    <property type="entry name" value="Homeodomain-like_sf"/>
</dbReference>